<dbReference type="Pfam" id="PF13610">
    <property type="entry name" value="DDE_Tnp_IS240"/>
    <property type="match status" value="1"/>
</dbReference>
<feature type="domain" description="DDE" evidence="1">
    <location>
        <begin position="12"/>
        <end position="93"/>
    </location>
</feature>
<evidence type="ECO:0000313" key="3">
    <source>
        <dbReference type="Proteomes" id="UP000661691"/>
    </source>
</evidence>
<evidence type="ECO:0000313" key="2">
    <source>
        <dbReference type="EMBL" id="MBD1370997.1"/>
    </source>
</evidence>
<accession>A0A926RT80</accession>
<dbReference type="InterPro" id="IPR032874">
    <property type="entry name" value="DDE_dom"/>
</dbReference>
<gene>
    <name evidence="2" type="ORF">IC620_01290</name>
</gene>
<organism evidence="2 3">
    <name type="scientific">Polycladospora coralii</name>
    <dbReference type="NCBI Taxonomy" id="2771432"/>
    <lineage>
        <taxon>Bacteria</taxon>
        <taxon>Bacillati</taxon>
        <taxon>Bacillota</taxon>
        <taxon>Bacilli</taxon>
        <taxon>Bacillales</taxon>
        <taxon>Thermoactinomycetaceae</taxon>
        <taxon>Polycladospora</taxon>
    </lineage>
</organism>
<dbReference type="Proteomes" id="UP000661691">
    <property type="component" value="Unassembled WGS sequence"/>
</dbReference>
<proteinExistence type="predicted"/>
<sequence>MQKGIQCERAKSLKSRFIKALSFPHHPTPYAIATDQNLAYSPAVEQLKIEKIVSKSYKHRKKKYLNNIEEQDDQFIKRKMRLMLGSKSFRTIYPLVSR</sequence>
<evidence type="ECO:0000259" key="1">
    <source>
        <dbReference type="Pfam" id="PF13610"/>
    </source>
</evidence>
<dbReference type="EMBL" id="JACXAH010000002">
    <property type="protein sequence ID" value="MBD1370997.1"/>
    <property type="molecule type" value="Genomic_DNA"/>
</dbReference>
<protein>
    <submittedName>
        <fullName evidence="2">DDE-type integrase/transposase/recombinase</fullName>
    </submittedName>
</protein>
<dbReference type="AlphaFoldDB" id="A0A926RT80"/>
<comment type="caution">
    <text evidence="2">The sequence shown here is derived from an EMBL/GenBank/DDBJ whole genome shotgun (WGS) entry which is preliminary data.</text>
</comment>
<name>A0A926RT80_9BACL</name>
<reference evidence="2" key="1">
    <citation type="submission" date="2020-09" db="EMBL/GenBank/DDBJ databases">
        <title>A novel bacterium of genus Hazenella, isolated from South China Sea.</title>
        <authorList>
            <person name="Huang H."/>
            <person name="Mo K."/>
            <person name="Hu Y."/>
        </authorList>
    </citation>
    <scope>NUCLEOTIDE SEQUENCE</scope>
    <source>
        <strain evidence="2">IB182357</strain>
    </source>
</reference>
<keyword evidence="3" id="KW-1185">Reference proteome</keyword>